<feature type="transmembrane region" description="Helical" evidence="8">
    <location>
        <begin position="6"/>
        <end position="32"/>
    </location>
</feature>
<keyword evidence="6 8" id="KW-0472">Membrane</keyword>
<feature type="region of interest" description="Disordered" evidence="7">
    <location>
        <begin position="302"/>
        <end position="327"/>
    </location>
</feature>
<dbReference type="Gene3D" id="1.20.140.150">
    <property type="match status" value="1"/>
</dbReference>
<evidence type="ECO:0000256" key="1">
    <source>
        <dbReference type="ARBA" id="ARBA00004141"/>
    </source>
</evidence>
<dbReference type="GeneTree" id="ENSGT00390000015299"/>
<protein>
    <submittedName>
        <fullName evidence="9">Transmembrane protein 178B</fullName>
    </submittedName>
</protein>
<dbReference type="PANTHER" id="PTHR32005">
    <property type="entry name" value="TRANSMEMBRANE PROTEIN 178B-RELATED"/>
    <property type="match status" value="1"/>
</dbReference>
<name>A0AAA9RZ32_BOVIN</name>
<evidence type="ECO:0000256" key="4">
    <source>
        <dbReference type="ARBA" id="ARBA00022729"/>
    </source>
</evidence>
<keyword evidence="3 8" id="KW-0812">Transmembrane</keyword>
<feature type="compositionally biased region" description="Basic and acidic residues" evidence="7">
    <location>
        <begin position="305"/>
        <end position="315"/>
    </location>
</feature>
<evidence type="ECO:0000256" key="3">
    <source>
        <dbReference type="ARBA" id="ARBA00022692"/>
    </source>
</evidence>
<evidence type="ECO:0000256" key="8">
    <source>
        <dbReference type="SAM" id="Phobius"/>
    </source>
</evidence>
<dbReference type="InterPro" id="IPR004031">
    <property type="entry name" value="PMP22/EMP/MP20/Claudin"/>
</dbReference>
<dbReference type="PANTHER" id="PTHR32005:SF1">
    <property type="entry name" value="TRANSMEMBRANE PROTEIN 178B"/>
    <property type="match status" value="1"/>
</dbReference>
<sequence length="327" mass="36977">MAAGRLLLYTGLSLALCALGMLAVAICSDHWYETDARKHRDRCKAFNTRRIDPGFIYNNNNNLPLRASRSRLDRWEGKLLRARNRRQLFAMSPADECSRQYNSTNMGLWRKCHRQGFDPEIAALIRKGEIERCTYIKYHYSSATIPRNLTFNITKTIRQDEWHALQCHLKSNSSWDSTRLQDLIPALYLRRMTAGFMGMAVAIILFGWIIGVLGCCWDRGLMQYVAGLLFLMGGTFCIISLCTCVAGINFELSRYPRYLAAEIPRGQNQEQEHWAEDLCCCTSQGWGATGLGPLTLEVQDTSGHTSHEQGREHGSRGRRGVASVTAG</sequence>
<reference evidence="9" key="2">
    <citation type="submission" date="2025-08" db="UniProtKB">
        <authorList>
            <consortium name="Ensembl"/>
        </authorList>
    </citation>
    <scope>IDENTIFICATION</scope>
    <source>
        <strain evidence="9">Hereford</strain>
    </source>
</reference>
<accession>A0AAA9RZ32</accession>
<dbReference type="Pfam" id="PF13903">
    <property type="entry name" value="Claudin_2"/>
    <property type="match status" value="1"/>
</dbReference>
<reference evidence="9" key="1">
    <citation type="submission" date="2018-03" db="EMBL/GenBank/DDBJ databases">
        <title>ARS-UCD1.2.</title>
        <authorList>
            <person name="Rosen B.D."/>
            <person name="Bickhart D.M."/>
            <person name="Koren S."/>
            <person name="Schnabel R.D."/>
            <person name="Hall R."/>
            <person name="Zimin A."/>
            <person name="Dreischer C."/>
            <person name="Schultheiss S."/>
            <person name="Schroeder S.G."/>
            <person name="Elsik C.G."/>
            <person name="Couldrey C."/>
            <person name="Liu G.E."/>
            <person name="Van Tassell C.P."/>
            <person name="Phillippy A.M."/>
            <person name="Smith T.P.L."/>
            <person name="Medrano J.F."/>
        </authorList>
    </citation>
    <scope>NUCLEOTIDE SEQUENCE [LARGE SCALE GENOMIC DNA]</scope>
    <source>
        <strain evidence="9">Hereford</strain>
    </source>
</reference>
<dbReference type="Proteomes" id="UP000009136">
    <property type="component" value="Chromosome 4"/>
</dbReference>
<evidence type="ECO:0000256" key="5">
    <source>
        <dbReference type="ARBA" id="ARBA00022989"/>
    </source>
</evidence>
<dbReference type="GO" id="GO:0016020">
    <property type="term" value="C:membrane"/>
    <property type="evidence" value="ECO:0007669"/>
    <property type="project" value="UniProtKB-SubCell"/>
</dbReference>
<organism evidence="9 10">
    <name type="scientific">Bos taurus</name>
    <name type="common">Bovine</name>
    <dbReference type="NCBI Taxonomy" id="9913"/>
    <lineage>
        <taxon>Eukaryota</taxon>
        <taxon>Metazoa</taxon>
        <taxon>Chordata</taxon>
        <taxon>Craniata</taxon>
        <taxon>Vertebrata</taxon>
        <taxon>Euteleostomi</taxon>
        <taxon>Mammalia</taxon>
        <taxon>Eutheria</taxon>
        <taxon>Laurasiatheria</taxon>
        <taxon>Artiodactyla</taxon>
        <taxon>Ruminantia</taxon>
        <taxon>Pecora</taxon>
        <taxon>Bovidae</taxon>
        <taxon>Bovinae</taxon>
        <taxon>Bos</taxon>
    </lineage>
</organism>
<feature type="transmembrane region" description="Helical" evidence="8">
    <location>
        <begin position="194"/>
        <end position="213"/>
    </location>
</feature>
<dbReference type="InterPro" id="IPR039625">
    <property type="entry name" value="T178A/B"/>
</dbReference>
<comment type="subcellular location">
    <subcellularLocation>
        <location evidence="1">Membrane</location>
        <topology evidence="1">Multi-pass membrane protein</topology>
    </subcellularLocation>
</comment>
<evidence type="ECO:0000256" key="6">
    <source>
        <dbReference type="ARBA" id="ARBA00023136"/>
    </source>
</evidence>
<feature type="transmembrane region" description="Helical" evidence="8">
    <location>
        <begin position="225"/>
        <end position="248"/>
    </location>
</feature>
<reference evidence="9" key="3">
    <citation type="submission" date="2025-09" db="UniProtKB">
        <authorList>
            <consortium name="Ensembl"/>
        </authorList>
    </citation>
    <scope>IDENTIFICATION</scope>
    <source>
        <strain evidence="9">Hereford</strain>
    </source>
</reference>
<evidence type="ECO:0000256" key="7">
    <source>
        <dbReference type="SAM" id="MobiDB-lite"/>
    </source>
</evidence>
<gene>
    <name evidence="9" type="primary">TMEM178B</name>
</gene>
<dbReference type="Ensembl" id="ENSBTAT00000098086.1">
    <property type="protein sequence ID" value="ENSBTAP00000078851.1"/>
    <property type="gene ID" value="ENSBTAG00000051724.3"/>
</dbReference>
<comment type="similarity">
    <text evidence="2">Belongs to the TMEM178 family.</text>
</comment>
<keyword evidence="4" id="KW-0732">Signal</keyword>
<proteinExistence type="inferred from homology"/>
<keyword evidence="5 8" id="KW-1133">Transmembrane helix</keyword>
<keyword evidence="10" id="KW-1185">Reference proteome</keyword>
<evidence type="ECO:0000256" key="2">
    <source>
        <dbReference type="ARBA" id="ARBA00008199"/>
    </source>
</evidence>
<evidence type="ECO:0000313" key="9">
    <source>
        <dbReference type="Ensembl" id="ENSBTAP00000078851.1"/>
    </source>
</evidence>
<dbReference type="AlphaFoldDB" id="A0AAA9RZ32"/>
<evidence type="ECO:0000313" key="10">
    <source>
        <dbReference type="Proteomes" id="UP000009136"/>
    </source>
</evidence>